<comment type="caution">
    <text evidence="1">The sequence shown here is derived from an EMBL/GenBank/DDBJ whole genome shotgun (WGS) entry which is preliminary data.</text>
</comment>
<evidence type="ECO:0000313" key="2">
    <source>
        <dbReference type="Proteomes" id="UP000265703"/>
    </source>
</evidence>
<gene>
    <name evidence="1" type="ORF">C1645_824836</name>
</gene>
<dbReference type="AlphaFoldDB" id="A0A397SZN5"/>
<keyword evidence="2" id="KW-1185">Reference proteome</keyword>
<name>A0A397SZN5_9GLOM</name>
<dbReference type="EMBL" id="QKYT01000219">
    <property type="protein sequence ID" value="RIA89455.1"/>
    <property type="molecule type" value="Genomic_DNA"/>
</dbReference>
<accession>A0A397SZN5</accession>
<proteinExistence type="predicted"/>
<reference evidence="1 2" key="1">
    <citation type="submission" date="2018-06" db="EMBL/GenBank/DDBJ databases">
        <title>Comparative genomics reveals the genomic features of Rhizophagus irregularis, R. cerebriforme, R. diaphanum and Gigaspora rosea, and their symbiotic lifestyle signature.</title>
        <authorList>
            <person name="Morin E."/>
            <person name="San Clemente H."/>
            <person name="Chen E.C.H."/>
            <person name="De La Providencia I."/>
            <person name="Hainaut M."/>
            <person name="Kuo A."/>
            <person name="Kohler A."/>
            <person name="Murat C."/>
            <person name="Tang N."/>
            <person name="Roy S."/>
            <person name="Loubradou J."/>
            <person name="Henrissat B."/>
            <person name="Grigoriev I.V."/>
            <person name="Corradi N."/>
            <person name="Roux C."/>
            <person name="Martin F.M."/>
        </authorList>
    </citation>
    <scope>NUCLEOTIDE SEQUENCE [LARGE SCALE GENOMIC DNA]</scope>
    <source>
        <strain evidence="1 2">DAOM 227022</strain>
    </source>
</reference>
<sequence length="153" mass="17380">MFHFGLNNEKLKLNNYSIGKGLVIDQGIRICQYHSSSYWRALFSSYSLSILTPNILLDCWNREKDTEGVLFHILIRDDDDEVVMILGREGVKGIWPIKAKISASTKSLKDSVVRDVLGLNDVNKGGLFCDVLGWDDINVSRLFHGGWDDEDFL</sequence>
<evidence type="ECO:0000313" key="1">
    <source>
        <dbReference type="EMBL" id="RIA89455.1"/>
    </source>
</evidence>
<organism evidence="1 2">
    <name type="scientific">Glomus cerebriforme</name>
    <dbReference type="NCBI Taxonomy" id="658196"/>
    <lineage>
        <taxon>Eukaryota</taxon>
        <taxon>Fungi</taxon>
        <taxon>Fungi incertae sedis</taxon>
        <taxon>Mucoromycota</taxon>
        <taxon>Glomeromycotina</taxon>
        <taxon>Glomeromycetes</taxon>
        <taxon>Glomerales</taxon>
        <taxon>Glomeraceae</taxon>
        <taxon>Glomus</taxon>
    </lineage>
</organism>
<protein>
    <submittedName>
        <fullName evidence="1">Uncharacterized protein</fullName>
    </submittedName>
</protein>
<dbReference type="Proteomes" id="UP000265703">
    <property type="component" value="Unassembled WGS sequence"/>
</dbReference>